<dbReference type="PANTHER" id="PTHR47981:SF20">
    <property type="entry name" value="RAS-RELATED PROTEIN RAB-7A"/>
    <property type="match status" value="1"/>
</dbReference>
<protein>
    <submittedName>
        <fullName evidence="5">Ras- protein Rab-23</fullName>
    </submittedName>
</protein>
<evidence type="ECO:0000256" key="3">
    <source>
        <dbReference type="ARBA" id="ARBA00023134"/>
    </source>
</evidence>
<evidence type="ECO:0000313" key="5">
    <source>
        <dbReference type="EMBL" id="KAF4704782.1"/>
    </source>
</evidence>
<dbReference type="GO" id="GO:0090385">
    <property type="term" value="P:phagosome-lysosome fusion"/>
    <property type="evidence" value="ECO:0007669"/>
    <property type="project" value="TreeGrafter"/>
</dbReference>
<evidence type="ECO:0000256" key="2">
    <source>
        <dbReference type="ARBA" id="ARBA00022741"/>
    </source>
</evidence>
<dbReference type="InterPro" id="IPR027417">
    <property type="entry name" value="P-loop_NTPase"/>
</dbReference>
<reference evidence="5 6" key="1">
    <citation type="submission" date="2020-04" db="EMBL/GenBank/DDBJ databases">
        <title>Perkinsus olseni comparative genomics.</title>
        <authorList>
            <person name="Bogema D.R."/>
        </authorList>
    </citation>
    <scope>NUCLEOTIDE SEQUENCE [LARGE SCALE GENOMIC DNA]</scope>
    <source>
        <strain evidence="5">ATCC PRA-205</strain>
    </source>
</reference>
<proteinExistence type="inferred from homology"/>
<dbReference type="Gene3D" id="3.40.50.300">
    <property type="entry name" value="P-loop containing nucleotide triphosphate hydrolases"/>
    <property type="match status" value="1"/>
</dbReference>
<dbReference type="PROSITE" id="PS51419">
    <property type="entry name" value="RAB"/>
    <property type="match status" value="1"/>
</dbReference>
<organism evidence="5 6">
    <name type="scientific">Perkinsus olseni</name>
    <name type="common">Perkinsus atlanticus</name>
    <dbReference type="NCBI Taxonomy" id="32597"/>
    <lineage>
        <taxon>Eukaryota</taxon>
        <taxon>Sar</taxon>
        <taxon>Alveolata</taxon>
        <taxon>Perkinsozoa</taxon>
        <taxon>Perkinsea</taxon>
        <taxon>Perkinsida</taxon>
        <taxon>Perkinsidae</taxon>
        <taxon>Perkinsus</taxon>
    </lineage>
</organism>
<dbReference type="PANTHER" id="PTHR47981">
    <property type="entry name" value="RAB FAMILY"/>
    <property type="match status" value="1"/>
</dbReference>
<dbReference type="GO" id="GO:0003924">
    <property type="term" value="F:GTPase activity"/>
    <property type="evidence" value="ECO:0007669"/>
    <property type="project" value="InterPro"/>
</dbReference>
<dbReference type="Proteomes" id="UP000574390">
    <property type="component" value="Unassembled WGS sequence"/>
</dbReference>
<comment type="similarity">
    <text evidence="1">Belongs to the small GTPase superfamily. Rab family.</text>
</comment>
<dbReference type="GO" id="GO:0045335">
    <property type="term" value="C:phagocytic vesicle"/>
    <property type="evidence" value="ECO:0007669"/>
    <property type="project" value="TreeGrafter"/>
</dbReference>
<evidence type="ECO:0000256" key="1">
    <source>
        <dbReference type="ARBA" id="ARBA00006270"/>
    </source>
</evidence>
<dbReference type="Pfam" id="PF00071">
    <property type="entry name" value="Ras"/>
    <property type="match status" value="1"/>
</dbReference>
<feature type="transmembrane region" description="Helical" evidence="4">
    <location>
        <begin position="12"/>
        <end position="35"/>
    </location>
</feature>
<dbReference type="GO" id="GO:0005770">
    <property type="term" value="C:late endosome"/>
    <property type="evidence" value="ECO:0007669"/>
    <property type="project" value="TreeGrafter"/>
</dbReference>
<dbReference type="InterPro" id="IPR001806">
    <property type="entry name" value="Small_GTPase"/>
</dbReference>
<keyword evidence="4" id="KW-0472">Membrane</keyword>
<evidence type="ECO:0000256" key="4">
    <source>
        <dbReference type="SAM" id="Phobius"/>
    </source>
</evidence>
<dbReference type="GO" id="GO:0005525">
    <property type="term" value="F:GTP binding"/>
    <property type="evidence" value="ECO:0007669"/>
    <property type="project" value="UniProtKB-KW"/>
</dbReference>
<feature type="non-terminal residue" evidence="5">
    <location>
        <position position="1"/>
    </location>
</feature>
<evidence type="ECO:0000313" key="6">
    <source>
        <dbReference type="Proteomes" id="UP000574390"/>
    </source>
</evidence>
<sequence>MSHCWYSSNIDYLPFLTPANSIAFVTASGGSVILYKKTLAVDFLEKRLWIEPAGEELTFFLWDTAGQEEYDAITRGYYKGAGAAIIAFSTVDRASFEAVESWYKKIVEE</sequence>
<dbReference type="AlphaFoldDB" id="A0A7J6Q9B1"/>
<dbReference type="GO" id="GO:0005764">
    <property type="term" value="C:lysosome"/>
    <property type="evidence" value="ECO:0007669"/>
    <property type="project" value="TreeGrafter"/>
</dbReference>
<keyword evidence="4" id="KW-1133">Transmembrane helix</keyword>
<gene>
    <name evidence="5" type="primary">RAB23_2</name>
    <name evidence="5" type="ORF">FOZ62_013830</name>
</gene>
<keyword evidence="4" id="KW-0812">Transmembrane</keyword>
<accession>A0A7J6Q9B1</accession>
<dbReference type="EMBL" id="JABANM010031326">
    <property type="protein sequence ID" value="KAF4704782.1"/>
    <property type="molecule type" value="Genomic_DNA"/>
</dbReference>
<keyword evidence="2" id="KW-0547">Nucleotide-binding</keyword>
<dbReference type="SUPFAM" id="SSF52540">
    <property type="entry name" value="P-loop containing nucleoside triphosphate hydrolases"/>
    <property type="match status" value="1"/>
</dbReference>
<name>A0A7J6Q9B1_PEROL</name>
<keyword evidence="3" id="KW-0342">GTP-binding</keyword>
<comment type="caution">
    <text evidence="5">The sequence shown here is derived from an EMBL/GenBank/DDBJ whole genome shotgun (WGS) entry which is preliminary data.</text>
</comment>